<keyword evidence="7" id="KW-1185">Reference proteome</keyword>
<dbReference type="Proteomes" id="UP000283530">
    <property type="component" value="Unassembled WGS sequence"/>
</dbReference>
<dbReference type="AlphaFoldDB" id="A0A443NLG6"/>
<protein>
    <submittedName>
        <fullName evidence="6">E3 ubiquitin-protein ligase RNF130-like protein</fullName>
    </submittedName>
</protein>
<dbReference type="PANTHER" id="PTHR45931:SF3">
    <property type="entry name" value="RING ZINC FINGER-CONTAINING PROTEIN"/>
    <property type="match status" value="1"/>
</dbReference>
<sequence>MGSTHNVSLHLSSHTAMAMQGQEEEIKVRVRYHVKERKKWTVPSVHGEAISFVVLERVVSNSQADFSPSINNLLSPEASASFILHTLSLMDNIPRVSVRDLTTPIAKHAFNKARNALERGCNTLLLTFTMEIIEEQLLPDRGELENLNEQTAGIGVVPATDDEIAALKTNIFKKVDNKYLDCNICLEEFVEDTQVKQMPCLHVFHGPCVVEWLKLSNSCPICRSSLQHVS</sequence>
<evidence type="ECO:0000256" key="1">
    <source>
        <dbReference type="ARBA" id="ARBA00022723"/>
    </source>
</evidence>
<comment type="caution">
    <text evidence="6">The sequence shown here is derived from an EMBL/GenBank/DDBJ whole genome shotgun (WGS) entry which is preliminary data.</text>
</comment>
<dbReference type="Pfam" id="PF13639">
    <property type="entry name" value="zf-RING_2"/>
    <property type="match status" value="1"/>
</dbReference>
<dbReference type="SMART" id="SM00184">
    <property type="entry name" value="RING"/>
    <property type="match status" value="1"/>
</dbReference>
<dbReference type="GO" id="GO:0005634">
    <property type="term" value="C:nucleus"/>
    <property type="evidence" value="ECO:0007669"/>
    <property type="project" value="TreeGrafter"/>
</dbReference>
<evidence type="ECO:0000256" key="2">
    <source>
        <dbReference type="ARBA" id="ARBA00022771"/>
    </source>
</evidence>
<dbReference type="InterPro" id="IPR013083">
    <property type="entry name" value="Znf_RING/FYVE/PHD"/>
</dbReference>
<accession>A0A443NLG6</accession>
<feature type="domain" description="RING-type" evidence="5">
    <location>
        <begin position="182"/>
        <end position="223"/>
    </location>
</feature>
<evidence type="ECO:0000313" key="6">
    <source>
        <dbReference type="EMBL" id="RWR79360.1"/>
    </source>
</evidence>
<name>A0A443NLG6_9MAGN</name>
<proteinExistence type="predicted"/>
<dbReference type="GO" id="GO:0008270">
    <property type="term" value="F:zinc ion binding"/>
    <property type="evidence" value="ECO:0007669"/>
    <property type="project" value="UniProtKB-KW"/>
</dbReference>
<gene>
    <name evidence="6" type="ORF">CKAN_00793200</name>
</gene>
<organism evidence="6 7">
    <name type="scientific">Cinnamomum micranthum f. kanehirae</name>
    <dbReference type="NCBI Taxonomy" id="337451"/>
    <lineage>
        <taxon>Eukaryota</taxon>
        <taxon>Viridiplantae</taxon>
        <taxon>Streptophyta</taxon>
        <taxon>Embryophyta</taxon>
        <taxon>Tracheophyta</taxon>
        <taxon>Spermatophyta</taxon>
        <taxon>Magnoliopsida</taxon>
        <taxon>Magnoliidae</taxon>
        <taxon>Laurales</taxon>
        <taxon>Lauraceae</taxon>
        <taxon>Cinnamomum</taxon>
    </lineage>
</organism>
<keyword evidence="1" id="KW-0479">Metal-binding</keyword>
<evidence type="ECO:0000259" key="5">
    <source>
        <dbReference type="PROSITE" id="PS50089"/>
    </source>
</evidence>
<dbReference type="GO" id="GO:0006511">
    <property type="term" value="P:ubiquitin-dependent protein catabolic process"/>
    <property type="evidence" value="ECO:0007669"/>
    <property type="project" value="TreeGrafter"/>
</dbReference>
<dbReference type="Gene3D" id="3.30.40.10">
    <property type="entry name" value="Zinc/RING finger domain, C3HC4 (zinc finger)"/>
    <property type="match status" value="1"/>
</dbReference>
<dbReference type="STRING" id="337451.A0A443NLG6"/>
<evidence type="ECO:0000256" key="4">
    <source>
        <dbReference type="PROSITE-ProRule" id="PRU00175"/>
    </source>
</evidence>
<dbReference type="PANTHER" id="PTHR45931">
    <property type="entry name" value="SI:CH211-59O9.10"/>
    <property type="match status" value="1"/>
</dbReference>
<dbReference type="InterPro" id="IPR051834">
    <property type="entry name" value="RING_finger_E3_ligase"/>
</dbReference>
<dbReference type="GO" id="GO:0061630">
    <property type="term" value="F:ubiquitin protein ligase activity"/>
    <property type="evidence" value="ECO:0007669"/>
    <property type="project" value="TreeGrafter"/>
</dbReference>
<evidence type="ECO:0000313" key="7">
    <source>
        <dbReference type="Proteomes" id="UP000283530"/>
    </source>
</evidence>
<dbReference type="SUPFAM" id="SSF57850">
    <property type="entry name" value="RING/U-box"/>
    <property type="match status" value="1"/>
</dbReference>
<evidence type="ECO:0000256" key="3">
    <source>
        <dbReference type="ARBA" id="ARBA00022833"/>
    </source>
</evidence>
<dbReference type="InterPro" id="IPR001841">
    <property type="entry name" value="Znf_RING"/>
</dbReference>
<keyword evidence="2 4" id="KW-0863">Zinc-finger</keyword>
<keyword evidence="3" id="KW-0862">Zinc</keyword>
<reference evidence="6 7" key="1">
    <citation type="journal article" date="2019" name="Nat. Plants">
        <title>Stout camphor tree genome fills gaps in understanding of flowering plant genome evolution.</title>
        <authorList>
            <person name="Chaw S.M."/>
            <person name="Liu Y.C."/>
            <person name="Wu Y.W."/>
            <person name="Wang H.Y."/>
            <person name="Lin C.I."/>
            <person name="Wu C.S."/>
            <person name="Ke H.M."/>
            <person name="Chang L.Y."/>
            <person name="Hsu C.Y."/>
            <person name="Yang H.T."/>
            <person name="Sudianto E."/>
            <person name="Hsu M.H."/>
            <person name="Wu K.P."/>
            <person name="Wang L.N."/>
            <person name="Leebens-Mack J.H."/>
            <person name="Tsai I.J."/>
        </authorList>
    </citation>
    <scope>NUCLEOTIDE SEQUENCE [LARGE SCALE GENOMIC DNA]</scope>
    <source>
        <strain evidence="7">cv. Chaw 1501</strain>
        <tissue evidence="6">Young leaves</tissue>
    </source>
</reference>
<dbReference type="OrthoDB" id="4348522at2759"/>
<dbReference type="PROSITE" id="PS50089">
    <property type="entry name" value="ZF_RING_2"/>
    <property type="match status" value="1"/>
</dbReference>
<dbReference type="EMBL" id="QPKB01000003">
    <property type="protein sequence ID" value="RWR79360.1"/>
    <property type="molecule type" value="Genomic_DNA"/>
</dbReference>